<dbReference type="GO" id="GO:0015035">
    <property type="term" value="F:protein-disulfide reductase activity"/>
    <property type="evidence" value="ECO:0007669"/>
    <property type="project" value="InterPro"/>
</dbReference>
<protein>
    <submittedName>
        <fullName evidence="1">DUF393 domain-containing protein</fullName>
    </submittedName>
</protein>
<dbReference type="Proteomes" id="UP000270343">
    <property type="component" value="Unassembled WGS sequence"/>
</dbReference>
<organism evidence="1 2">
    <name type="scientific">Streptomyces klenkii</name>
    <dbReference type="NCBI Taxonomy" id="1420899"/>
    <lineage>
        <taxon>Bacteria</taxon>
        <taxon>Bacillati</taxon>
        <taxon>Actinomycetota</taxon>
        <taxon>Actinomycetes</taxon>
        <taxon>Kitasatosporales</taxon>
        <taxon>Streptomycetaceae</taxon>
        <taxon>Streptomyces</taxon>
    </lineage>
</organism>
<evidence type="ECO:0000313" key="1">
    <source>
        <dbReference type="EMBL" id="RKN74835.1"/>
    </source>
</evidence>
<accession>A0A3B0BN46</accession>
<dbReference type="RefSeq" id="WP_120755613.1">
    <property type="nucleotide sequence ID" value="NZ_JBFADQ010000031.1"/>
</dbReference>
<dbReference type="EMBL" id="RBAM01000004">
    <property type="protein sequence ID" value="RKN74835.1"/>
    <property type="molecule type" value="Genomic_DNA"/>
</dbReference>
<dbReference type="Pfam" id="PF04134">
    <property type="entry name" value="DCC1-like"/>
    <property type="match status" value="1"/>
</dbReference>
<reference evidence="1 2" key="1">
    <citation type="journal article" date="2015" name="Antonie Van Leeuwenhoek">
        <title>Streptomyces klenkii sp. nov., isolated from deep marine sediment.</title>
        <authorList>
            <person name="Veyisoglu A."/>
            <person name="Sahin N."/>
        </authorList>
    </citation>
    <scope>NUCLEOTIDE SEQUENCE [LARGE SCALE GENOMIC DNA]</scope>
    <source>
        <strain evidence="1 2">KCTC 29202</strain>
    </source>
</reference>
<dbReference type="InterPro" id="IPR007263">
    <property type="entry name" value="DCC1-like"/>
</dbReference>
<name>A0A3B0BN46_9ACTN</name>
<sequence>MATATAVADDRGAAALRSAPVRRFTVLYDAQCALCVFVRNWLAKQRQLVPLDLVPVGSAEARRRFPELDHAAAYEEITVVGDGGQVYRGASAWVVCLWALSAYRPLAHRISTPSGLRFARGAVLAAAKYRGTRWQAPAPGASGWVYQPVGGWTYVSPPVCDGGGCDAQDA</sequence>
<proteinExistence type="predicted"/>
<evidence type="ECO:0000313" key="2">
    <source>
        <dbReference type="Proteomes" id="UP000270343"/>
    </source>
</evidence>
<dbReference type="AlphaFoldDB" id="A0A3B0BN46"/>
<dbReference type="OrthoDB" id="277004at2"/>
<comment type="caution">
    <text evidence="1">The sequence shown here is derived from an EMBL/GenBank/DDBJ whole genome shotgun (WGS) entry which is preliminary data.</text>
</comment>
<keyword evidence="2" id="KW-1185">Reference proteome</keyword>
<gene>
    <name evidence="1" type="ORF">D7231_12790</name>
</gene>